<sequence length="140" mass="16082">MICFRNILCNIYMTFVQVIRRNDAQHGSLSSQKLHTVDAIVEARKFPLSIILVGVGDGPWDMVKEFQDNIKMQTRTFHNFKVDNVRSTDPSSIRCVAVSDTCQCSHLYDTHMTRVGLPQTGILIYLFLYRHFLGRCLTLV</sequence>
<dbReference type="InterPro" id="IPR052079">
    <property type="entry name" value="E3_ligase/Copine_domain"/>
</dbReference>
<name>A0A396H3W5_MEDTR</name>
<dbReference type="InterPro" id="IPR010734">
    <property type="entry name" value="Copine_C"/>
</dbReference>
<evidence type="ECO:0000313" key="2">
    <source>
        <dbReference type="EMBL" id="RHN47181.1"/>
    </source>
</evidence>
<proteinExistence type="predicted"/>
<dbReference type="PANTHER" id="PTHR45751:SF29">
    <property type="entry name" value="E3 UBIQUITIN-PROTEIN LIGASE RGLG2"/>
    <property type="match status" value="1"/>
</dbReference>
<organism evidence="2 3">
    <name type="scientific">Medicago truncatula</name>
    <name type="common">Barrel medic</name>
    <name type="synonym">Medicago tribuloides</name>
    <dbReference type="NCBI Taxonomy" id="3880"/>
    <lineage>
        <taxon>Eukaryota</taxon>
        <taxon>Viridiplantae</taxon>
        <taxon>Streptophyta</taxon>
        <taxon>Embryophyta</taxon>
        <taxon>Tracheophyta</taxon>
        <taxon>Spermatophyta</taxon>
        <taxon>Magnoliopsida</taxon>
        <taxon>eudicotyledons</taxon>
        <taxon>Gunneridae</taxon>
        <taxon>Pentapetalae</taxon>
        <taxon>rosids</taxon>
        <taxon>fabids</taxon>
        <taxon>Fabales</taxon>
        <taxon>Fabaceae</taxon>
        <taxon>Papilionoideae</taxon>
        <taxon>50 kb inversion clade</taxon>
        <taxon>NPAAA clade</taxon>
        <taxon>Hologalegina</taxon>
        <taxon>IRL clade</taxon>
        <taxon>Trifolieae</taxon>
        <taxon>Medicago</taxon>
    </lineage>
</organism>
<dbReference type="AlphaFoldDB" id="A0A396H3W5"/>
<accession>A0A396H3W5</accession>
<protein>
    <submittedName>
        <fullName evidence="2">Putative copine</fullName>
    </submittedName>
</protein>
<dbReference type="Pfam" id="PF07002">
    <property type="entry name" value="Copine"/>
    <property type="match status" value="1"/>
</dbReference>
<dbReference type="PANTHER" id="PTHR45751">
    <property type="entry name" value="COPINE FAMILY PROTEIN 1"/>
    <property type="match status" value="1"/>
</dbReference>
<comment type="caution">
    <text evidence="2">The sequence shown here is derived from an EMBL/GenBank/DDBJ whole genome shotgun (WGS) entry which is preliminary data.</text>
</comment>
<dbReference type="EMBL" id="PSQE01000007">
    <property type="protein sequence ID" value="RHN47181.1"/>
    <property type="molecule type" value="Genomic_DNA"/>
</dbReference>
<dbReference type="Gramene" id="rna41747">
    <property type="protein sequence ID" value="RHN47181.1"/>
    <property type="gene ID" value="gene41747"/>
</dbReference>
<reference evidence="3" key="1">
    <citation type="journal article" date="2018" name="Nat. Plants">
        <title>Whole-genome landscape of Medicago truncatula symbiotic genes.</title>
        <authorList>
            <person name="Pecrix Y."/>
            <person name="Staton S.E."/>
            <person name="Sallet E."/>
            <person name="Lelandais-Briere C."/>
            <person name="Moreau S."/>
            <person name="Carrere S."/>
            <person name="Blein T."/>
            <person name="Jardinaud M.F."/>
            <person name="Latrasse D."/>
            <person name="Zouine M."/>
            <person name="Zahm M."/>
            <person name="Kreplak J."/>
            <person name="Mayjonade B."/>
            <person name="Satge C."/>
            <person name="Perez M."/>
            <person name="Cauet S."/>
            <person name="Marande W."/>
            <person name="Chantry-Darmon C."/>
            <person name="Lopez-Roques C."/>
            <person name="Bouchez O."/>
            <person name="Berard A."/>
            <person name="Debelle F."/>
            <person name="Munos S."/>
            <person name="Bendahmane A."/>
            <person name="Berges H."/>
            <person name="Niebel A."/>
            <person name="Buitink J."/>
            <person name="Frugier F."/>
            <person name="Benhamed M."/>
            <person name="Crespi M."/>
            <person name="Gouzy J."/>
            <person name="Gamas P."/>
        </authorList>
    </citation>
    <scope>NUCLEOTIDE SEQUENCE [LARGE SCALE GENOMIC DNA]</scope>
    <source>
        <strain evidence="3">cv. Jemalong A17</strain>
    </source>
</reference>
<dbReference type="Proteomes" id="UP000265566">
    <property type="component" value="Chromosome 7"/>
</dbReference>
<evidence type="ECO:0000313" key="3">
    <source>
        <dbReference type="Proteomes" id="UP000265566"/>
    </source>
</evidence>
<gene>
    <name evidence="2" type="ORF">MtrunA17_Chr7g0250161</name>
</gene>
<feature type="domain" description="Copine C-terminal" evidence="1">
    <location>
        <begin position="31"/>
        <end position="91"/>
    </location>
</feature>
<evidence type="ECO:0000259" key="1">
    <source>
        <dbReference type="Pfam" id="PF07002"/>
    </source>
</evidence>